<evidence type="ECO:0000256" key="9">
    <source>
        <dbReference type="ARBA" id="ARBA00023180"/>
    </source>
</evidence>
<dbReference type="GO" id="GO:0008270">
    <property type="term" value="F:zinc ion binding"/>
    <property type="evidence" value="ECO:0007669"/>
    <property type="project" value="UniProtKB-UniRule"/>
</dbReference>
<evidence type="ECO:0000256" key="6">
    <source>
        <dbReference type="ARBA" id="ARBA00023049"/>
    </source>
</evidence>
<dbReference type="PROSITE" id="PS51864">
    <property type="entry name" value="ASTACIN"/>
    <property type="match status" value="1"/>
</dbReference>
<gene>
    <name evidence="13" type="primary">nas-4_6</name>
    <name evidence="13" type="ORF">Bhyg_05984</name>
</gene>
<proteinExistence type="predicted"/>
<evidence type="ECO:0000259" key="12">
    <source>
        <dbReference type="PROSITE" id="PS51864"/>
    </source>
</evidence>
<comment type="cofactor">
    <cofactor evidence="10 11">
        <name>Zn(2+)</name>
        <dbReference type="ChEBI" id="CHEBI:29105"/>
    </cofactor>
    <text evidence="10 11">Binds 1 zinc ion per subunit.</text>
</comment>
<feature type="binding site" evidence="10">
    <location>
        <position position="165"/>
    </location>
    <ligand>
        <name>Zn(2+)</name>
        <dbReference type="ChEBI" id="CHEBI:29105"/>
        <note>catalytic</note>
    </ligand>
</feature>
<dbReference type="GO" id="GO:0006508">
    <property type="term" value="P:proteolysis"/>
    <property type="evidence" value="ECO:0007669"/>
    <property type="project" value="UniProtKB-KW"/>
</dbReference>
<evidence type="ECO:0000256" key="1">
    <source>
        <dbReference type="ARBA" id="ARBA00022670"/>
    </source>
</evidence>
<keyword evidence="6 10" id="KW-0482">Metalloprotease</keyword>
<feature type="domain" description="Peptidase M12A" evidence="12">
    <location>
        <begin position="59"/>
        <end position="259"/>
    </location>
</feature>
<dbReference type="CDD" id="cd04280">
    <property type="entry name" value="ZnMc_astacin_like"/>
    <property type="match status" value="1"/>
</dbReference>
<evidence type="ECO:0000256" key="7">
    <source>
        <dbReference type="ARBA" id="ARBA00023145"/>
    </source>
</evidence>
<name>A0A9Q0N0P6_9DIPT</name>
<dbReference type="PANTHER" id="PTHR10127">
    <property type="entry name" value="DISCOIDIN, CUB, EGF, LAMININ , AND ZINC METALLOPROTEASE DOMAIN CONTAINING"/>
    <property type="match status" value="1"/>
</dbReference>
<keyword evidence="9" id="KW-0325">Glycoprotein</keyword>
<feature type="active site" evidence="10">
    <location>
        <position position="156"/>
    </location>
</feature>
<evidence type="ECO:0000313" key="13">
    <source>
        <dbReference type="EMBL" id="KAJ6641051.1"/>
    </source>
</evidence>
<dbReference type="Gene3D" id="3.40.390.10">
    <property type="entry name" value="Collagenase (Catalytic Domain)"/>
    <property type="match status" value="1"/>
</dbReference>
<accession>A0A9Q0N0P6</accession>
<dbReference type="OrthoDB" id="291007at2759"/>
<evidence type="ECO:0000256" key="3">
    <source>
        <dbReference type="ARBA" id="ARBA00022729"/>
    </source>
</evidence>
<dbReference type="GO" id="GO:0004222">
    <property type="term" value="F:metalloendopeptidase activity"/>
    <property type="evidence" value="ECO:0007669"/>
    <property type="project" value="UniProtKB-UniRule"/>
</dbReference>
<dbReference type="PANTHER" id="PTHR10127:SF814">
    <property type="entry name" value="MEPRIN A SUBUNIT BETA"/>
    <property type="match status" value="1"/>
</dbReference>
<keyword evidence="5 10" id="KW-0862">Zinc</keyword>
<dbReference type="EC" id="3.4.24.-" evidence="11"/>
<evidence type="ECO:0000256" key="11">
    <source>
        <dbReference type="RuleBase" id="RU361183"/>
    </source>
</evidence>
<keyword evidence="7" id="KW-0865">Zymogen</keyword>
<comment type="caution">
    <text evidence="13">The sequence shown here is derived from an EMBL/GenBank/DDBJ whole genome shotgun (WGS) entry which is preliminary data.</text>
</comment>
<evidence type="ECO:0000256" key="8">
    <source>
        <dbReference type="ARBA" id="ARBA00023157"/>
    </source>
</evidence>
<keyword evidence="2 10" id="KW-0479">Metal-binding</keyword>
<feature type="signal peptide" evidence="11">
    <location>
        <begin position="1"/>
        <end position="24"/>
    </location>
</feature>
<keyword evidence="4 10" id="KW-0378">Hydrolase</keyword>
<keyword evidence="3 11" id="KW-0732">Signal</keyword>
<comment type="caution">
    <text evidence="10">Lacks conserved residue(s) required for the propagation of feature annotation.</text>
</comment>
<evidence type="ECO:0000256" key="5">
    <source>
        <dbReference type="ARBA" id="ARBA00022833"/>
    </source>
</evidence>
<dbReference type="Pfam" id="PF01400">
    <property type="entry name" value="Astacin"/>
    <property type="match status" value="1"/>
</dbReference>
<dbReference type="Proteomes" id="UP001151699">
    <property type="component" value="Chromosome B"/>
</dbReference>
<dbReference type="EMBL" id="WJQU01000002">
    <property type="protein sequence ID" value="KAJ6641051.1"/>
    <property type="molecule type" value="Genomic_DNA"/>
</dbReference>
<dbReference type="InterPro" id="IPR006026">
    <property type="entry name" value="Peptidase_Metallo"/>
</dbReference>
<dbReference type="FunFam" id="3.40.390.10:FF:000015">
    <property type="entry name" value="Meprin A subunit"/>
    <property type="match status" value="1"/>
</dbReference>
<keyword evidence="8" id="KW-1015">Disulfide bond</keyword>
<dbReference type="AlphaFoldDB" id="A0A9Q0N0P6"/>
<evidence type="ECO:0000256" key="10">
    <source>
        <dbReference type="PROSITE-ProRule" id="PRU01211"/>
    </source>
</evidence>
<evidence type="ECO:0000256" key="2">
    <source>
        <dbReference type="ARBA" id="ARBA00022723"/>
    </source>
</evidence>
<dbReference type="SMART" id="SM00235">
    <property type="entry name" value="ZnMc"/>
    <property type="match status" value="1"/>
</dbReference>
<sequence length="260" mass="29573">MVLKKHIIFVALVVFAVSMNFALALPLDGYSSFSSREEDEPCEIIVSDAEKQERLLMRNGMVQTMYRWPNNTVVYNMDSPPFDAAEKDLVERSLKTIEQVTCVKFLKRTNEDFYVNLTANSGCSSQVGYQGRLQNGPQRLNLSKSGCFSLGTIVHEFLHALGFYHMQSASNRDDFVTIKWENIQTGKEHNFEKYGANVITDFGISYDYLSVMHYSAYAFSSNKEATIEPQDLAYKNLIGQRNGLSEKDIAKINIMYNCPE</sequence>
<keyword evidence="14" id="KW-1185">Reference proteome</keyword>
<dbReference type="InterPro" id="IPR024079">
    <property type="entry name" value="MetalloPept_cat_dom_sf"/>
</dbReference>
<dbReference type="InterPro" id="IPR001506">
    <property type="entry name" value="Peptidase_M12A"/>
</dbReference>
<evidence type="ECO:0000256" key="4">
    <source>
        <dbReference type="ARBA" id="ARBA00022801"/>
    </source>
</evidence>
<feature type="binding site" evidence="10">
    <location>
        <position position="159"/>
    </location>
    <ligand>
        <name>Zn(2+)</name>
        <dbReference type="ChEBI" id="CHEBI:29105"/>
        <note>catalytic</note>
    </ligand>
</feature>
<dbReference type="InterPro" id="IPR034035">
    <property type="entry name" value="Astacin-like_dom"/>
</dbReference>
<organism evidence="13 14">
    <name type="scientific">Pseudolycoriella hygida</name>
    <dbReference type="NCBI Taxonomy" id="35572"/>
    <lineage>
        <taxon>Eukaryota</taxon>
        <taxon>Metazoa</taxon>
        <taxon>Ecdysozoa</taxon>
        <taxon>Arthropoda</taxon>
        <taxon>Hexapoda</taxon>
        <taxon>Insecta</taxon>
        <taxon>Pterygota</taxon>
        <taxon>Neoptera</taxon>
        <taxon>Endopterygota</taxon>
        <taxon>Diptera</taxon>
        <taxon>Nematocera</taxon>
        <taxon>Sciaroidea</taxon>
        <taxon>Sciaridae</taxon>
        <taxon>Pseudolycoriella</taxon>
    </lineage>
</organism>
<feature type="chain" id="PRO_5040542390" description="Metalloendopeptidase" evidence="11">
    <location>
        <begin position="25"/>
        <end position="260"/>
    </location>
</feature>
<dbReference type="PRINTS" id="PR00480">
    <property type="entry name" value="ASTACIN"/>
</dbReference>
<reference evidence="13" key="1">
    <citation type="submission" date="2022-07" db="EMBL/GenBank/DDBJ databases">
        <authorList>
            <person name="Trinca V."/>
            <person name="Uliana J.V.C."/>
            <person name="Torres T.T."/>
            <person name="Ward R.J."/>
            <person name="Monesi N."/>
        </authorList>
    </citation>
    <scope>NUCLEOTIDE SEQUENCE</scope>
    <source>
        <strain evidence="13">HSMRA1968</strain>
        <tissue evidence="13">Whole embryos</tissue>
    </source>
</reference>
<feature type="binding site" evidence="10">
    <location>
        <position position="155"/>
    </location>
    <ligand>
        <name>Zn(2+)</name>
        <dbReference type="ChEBI" id="CHEBI:29105"/>
        <note>catalytic</note>
    </ligand>
</feature>
<evidence type="ECO:0000313" key="14">
    <source>
        <dbReference type="Proteomes" id="UP001151699"/>
    </source>
</evidence>
<protein>
    <recommendedName>
        <fullName evidence="11">Metalloendopeptidase</fullName>
        <ecNumber evidence="11">3.4.24.-</ecNumber>
    </recommendedName>
</protein>
<dbReference type="SUPFAM" id="SSF55486">
    <property type="entry name" value="Metalloproteases ('zincins'), catalytic domain"/>
    <property type="match status" value="1"/>
</dbReference>
<keyword evidence="1 10" id="KW-0645">Protease</keyword>